<evidence type="ECO:0000256" key="2">
    <source>
        <dbReference type="ARBA" id="ARBA00006833"/>
    </source>
</evidence>
<evidence type="ECO:0000256" key="14">
    <source>
        <dbReference type="SAM" id="MobiDB-lite"/>
    </source>
</evidence>
<evidence type="ECO:0000256" key="15">
    <source>
        <dbReference type="SAM" id="Phobius"/>
    </source>
</evidence>
<evidence type="ECO:0000256" key="7">
    <source>
        <dbReference type="ARBA" id="ARBA00022729"/>
    </source>
</evidence>
<dbReference type="EMBL" id="ML006220">
    <property type="protein sequence ID" value="RKP16809.1"/>
    <property type="molecule type" value="Genomic_DNA"/>
</dbReference>
<comment type="subcellular location">
    <subcellularLocation>
        <location evidence="1">Endoplasmic reticulum membrane</location>
        <topology evidence="1">Single-pass type I membrane protein</topology>
    </subcellularLocation>
</comment>
<keyword evidence="12 15" id="KW-0472">Membrane</keyword>
<accession>A0A075B4P6</accession>
<evidence type="ECO:0000256" key="13">
    <source>
        <dbReference type="ARBA" id="ARBA00031116"/>
    </source>
</evidence>
<proteinExistence type="inferred from homology"/>
<keyword evidence="8" id="KW-0256">Endoplasmic reticulum</keyword>
<dbReference type="Proteomes" id="UP000281549">
    <property type="component" value="Unassembled WGS sequence"/>
</dbReference>
<organism evidence="16 18">
    <name type="scientific">Rozella allomycis (strain CSF55)</name>
    <dbReference type="NCBI Taxonomy" id="988480"/>
    <lineage>
        <taxon>Eukaryota</taxon>
        <taxon>Fungi</taxon>
        <taxon>Fungi incertae sedis</taxon>
        <taxon>Cryptomycota</taxon>
        <taxon>Cryptomycota incertae sedis</taxon>
        <taxon>Rozella</taxon>
    </lineage>
</organism>
<evidence type="ECO:0000313" key="19">
    <source>
        <dbReference type="Proteomes" id="UP000281549"/>
    </source>
</evidence>
<name>A0A075B4P6_ROZAC</name>
<dbReference type="GO" id="GO:2001256">
    <property type="term" value="P:regulation of store-operated calcium entry"/>
    <property type="evidence" value="ECO:0007669"/>
    <property type="project" value="InterPro"/>
</dbReference>
<dbReference type="AlphaFoldDB" id="A0A075B4P6"/>
<dbReference type="PANTHER" id="PTHR15929:SF0">
    <property type="entry name" value="STORE-OPERATED CALCIUM ENTRY-ASSOCIATED REGULATORY FACTOR"/>
    <property type="match status" value="1"/>
</dbReference>
<feature type="region of interest" description="Disordered" evidence="14">
    <location>
        <begin position="232"/>
        <end position="258"/>
    </location>
</feature>
<keyword evidence="10 15" id="KW-1133">Transmembrane helix</keyword>
<evidence type="ECO:0000313" key="17">
    <source>
        <dbReference type="EMBL" id="RKP16809.1"/>
    </source>
</evidence>
<dbReference type="STRING" id="988480.A0A075B4P6"/>
<evidence type="ECO:0000256" key="10">
    <source>
        <dbReference type="ARBA" id="ARBA00022989"/>
    </source>
</evidence>
<dbReference type="PANTHER" id="PTHR15929">
    <property type="entry name" value="STORE-OPERATED CALCIUM ENTRY-ASSOCIATED REGULATORY FACTOR"/>
    <property type="match status" value="1"/>
</dbReference>
<keyword evidence="4" id="KW-0813">Transport</keyword>
<gene>
    <name evidence="16" type="ORF">O9G_004018</name>
    <name evidence="17" type="ORF">ROZALSC1DRAFT_31335</name>
</gene>
<feature type="transmembrane region" description="Helical" evidence="15">
    <location>
        <begin position="124"/>
        <end position="140"/>
    </location>
</feature>
<reference evidence="19" key="2">
    <citation type="journal article" date="2018" name="Nat. Microbiol.">
        <title>Leveraging single-cell genomics to expand the fungal tree of life.</title>
        <authorList>
            <person name="Ahrendt S.R."/>
            <person name="Quandt C.A."/>
            <person name="Ciobanu D."/>
            <person name="Clum A."/>
            <person name="Salamov A."/>
            <person name="Andreopoulos B."/>
            <person name="Cheng J.F."/>
            <person name="Woyke T."/>
            <person name="Pelin A."/>
            <person name="Henrissat B."/>
            <person name="Reynolds N.K."/>
            <person name="Benny G.L."/>
            <person name="Smith M.E."/>
            <person name="James T.Y."/>
            <person name="Grigoriev I.V."/>
        </authorList>
    </citation>
    <scope>NUCLEOTIDE SEQUENCE [LARGE SCALE GENOMIC DNA]</scope>
    <source>
        <strain evidence="19">CSF55</strain>
    </source>
</reference>
<protein>
    <recommendedName>
        <fullName evidence="3">Store-operated calcium entry-associated regulatory factor</fullName>
    </recommendedName>
    <alternativeName>
        <fullName evidence="13">Transmembrane protein 66</fullName>
    </alternativeName>
</protein>
<evidence type="ECO:0000256" key="6">
    <source>
        <dbReference type="ARBA" id="ARBA00022692"/>
    </source>
</evidence>
<evidence type="ECO:0000256" key="3">
    <source>
        <dbReference type="ARBA" id="ARBA00016584"/>
    </source>
</evidence>
<keyword evidence="6 15" id="KW-0812">Transmembrane</keyword>
<evidence type="ECO:0000256" key="4">
    <source>
        <dbReference type="ARBA" id="ARBA00022448"/>
    </source>
</evidence>
<evidence type="ECO:0000256" key="8">
    <source>
        <dbReference type="ARBA" id="ARBA00022824"/>
    </source>
</evidence>
<reference evidence="17" key="3">
    <citation type="submission" date="2018-08" db="EMBL/GenBank/DDBJ databases">
        <title>Leveraging single-cell genomics to expand the Fungal Tree of Life.</title>
        <authorList>
            <consortium name="DOE Joint Genome Institute"/>
            <person name="Ahrendt S.R."/>
            <person name="Quandt C.A."/>
            <person name="Ciobanu D."/>
            <person name="Clum A."/>
            <person name="Salamov A."/>
            <person name="Andreopoulos B."/>
            <person name="Cheng J.-F."/>
            <person name="Woyke T."/>
            <person name="Pelin A."/>
            <person name="Henrissat B."/>
            <person name="Reynolds N."/>
            <person name="Benny G.L."/>
            <person name="Smith M.E."/>
            <person name="James T.Y."/>
            <person name="Grigoriev I.V."/>
        </authorList>
    </citation>
    <scope>NUCLEOTIDE SEQUENCE</scope>
    <source>
        <strain evidence="17">CSF55</strain>
    </source>
</reference>
<sequence length="258" mass="28770">MQNIAAKKILLRDVQALTFYKGLYTKSSRTKSIPQLKCVGNSICKYSPSVVQCKNVGFDGNDVQWSCNANLDDRVKFDSLSVSCEGYSYSDDPYVLVGSCGLEYTLAYKDSTTRKRSSTSGPEVWIIPAVIIGFLLFGIYKCIKGTNRGYNEYHTVPDYQPPPPCKLLSNLIQDASAPPLYPNVHAYTSDSPGRNNFWGNFAGGATVGALGAMLMNRNNNHGFRHHYNSFEHEDTDDERRSRDYTTYEATGFGGTTRR</sequence>
<feature type="compositionally biased region" description="Basic and acidic residues" evidence="14">
    <location>
        <begin position="232"/>
        <end position="245"/>
    </location>
</feature>
<feature type="transmembrane region" description="Helical" evidence="15">
    <location>
        <begin position="197"/>
        <end position="215"/>
    </location>
</feature>
<keyword evidence="7" id="KW-0732">Signal</keyword>
<evidence type="ECO:0000313" key="16">
    <source>
        <dbReference type="EMBL" id="EPZ36359.1"/>
    </source>
</evidence>
<keyword evidence="5" id="KW-0109">Calcium transport</keyword>
<dbReference type="Pfam" id="PF06682">
    <property type="entry name" value="SARAF"/>
    <property type="match status" value="1"/>
</dbReference>
<dbReference type="Proteomes" id="UP000030755">
    <property type="component" value="Unassembled WGS sequence"/>
</dbReference>
<keyword evidence="11" id="KW-0406">Ion transport</keyword>
<dbReference type="GO" id="GO:0006816">
    <property type="term" value="P:calcium ion transport"/>
    <property type="evidence" value="ECO:0007669"/>
    <property type="project" value="UniProtKB-KW"/>
</dbReference>
<dbReference type="HOGENOM" id="CLU_046802_1_0_1"/>
<comment type="similarity">
    <text evidence="2">Belongs to the SARAF family.</text>
</comment>
<keyword evidence="18" id="KW-1185">Reference proteome</keyword>
<evidence type="ECO:0000256" key="12">
    <source>
        <dbReference type="ARBA" id="ARBA00023136"/>
    </source>
</evidence>
<evidence type="ECO:0000256" key="11">
    <source>
        <dbReference type="ARBA" id="ARBA00023065"/>
    </source>
</evidence>
<dbReference type="EMBL" id="KE560580">
    <property type="protein sequence ID" value="EPZ36359.1"/>
    <property type="molecule type" value="Genomic_DNA"/>
</dbReference>
<dbReference type="GO" id="GO:0005789">
    <property type="term" value="C:endoplasmic reticulum membrane"/>
    <property type="evidence" value="ECO:0007669"/>
    <property type="project" value="UniProtKB-SubCell"/>
</dbReference>
<evidence type="ECO:0000256" key="1">
    <source>
        <dbReference type="ARBA" id="ARBA00004115"/>
    </source>
</evidence>
<evidence type="ECO:0000313" key="18">
    <source>
        <dbReference type="Proteomes" id="UP000030755"/>
    </source>
</evidence>
<dbReference type="OrthoDB" id="20303at2759"/>
<evidence type="ECO:0000256" key="9">
    <source>
        <dbReference type="ARBA" id="ARBA00022837"/>
    </source>
</evidence>
<keyword evidence="9" id="KW-0106">Calcium</keyword>
<reference evidence="16 18" key="1">
    <citation type="journal article" date="2013" name="Curr. Biol.">
        <title>Shared signatures of parasitism and phylogenomics unite Cryptomycota and microsporidia.</title>
        <authorList>
            <person name="James T.Y."/>
            <person name="Pelin A."/>
            <person name="Bonen L."/>
            <person name="Ahrendt S."/>
            <person name="Sain D."/>
            <person name="Corradi N."/>
            <person name="Stajich J.E."/>
        </authorList>
    </citation>
    <scope>NUCLEOTIDE SEQUENCE [LARGE SCALE GENOMIC DNA]</scope>
    <source>
        <strain evidence="16 18">CSF55</strain>
        <strain evidence="16 18">CSF55</strain>
    </source>
</reference>
<evidence type="ECO:0000256" key="5">
    <source>
        <dbReference type="ARBA" id="ARBA00022568"/>
    </source>
</evidence>
<dbReference type="InterPro" id="IPR009567">
    <property type="entry name" value="SARAF"/>
</dbReference>